<dbReference type="EMBL" id="CAJZBQ010000047">
    <property type="protein sequence ID" value="CAG9329497.1"/>
    <property type="molecule type" value="Genomic_DNA"/>
</dbReference>
<keyword evidence="3" id="KW-1185">Reference proteome</keyword>
<comment type="caution">
    <text evidence="2">The sequence shown here is derived from an EMBL/GenBank/DDBJ whole genome shotgun (WGS) entry which is preliminary data.</text>
</comment>
<accession>A0AAU9JY85</accession>
<sequence>MDRDAQYIGDMLESNTKFRSQFDPNSEDYHGGDQRPVPIGGHRVPDSMPEEFPSQPTHEVIPDDPQYQLTLNARQTLQEFKKVASQVLPSIEAKVRAHQLKDQEKRDTALAEGNNRLNTVLEEFAAYKERLAAFGSVLENYDGQIDQVIAGARVEYETKESYGEYMLQTNIFLKKIFHDIQALLQRIKEIKKAAAAKVQ</sequence>
<feature type="region of interest" description="Disordered" evidence="1">
    <location>
        <begin position="1"/>
        <end position="57"/>
    </location>
</feature>
<organism evidence="2 3">
    <name type="scientific">Blepharisma stoltei</name>
    <dbReference type="NCBI Taxonomy" id="1481888"/>
    <lineage>
        <taxon>Eukaryota</taxon>
        <taxon>Sar</taxon>
        <taxon>Alveolata</taxon>
        <taxon>Ciliophora</taxon>
        <taxon>Postciliodesmatophora</taxon>
        <taxon>Heterotrichea</taxon>
        <taxon>Heterotrichida</taxon>
        <taxon>Blepharismidae</taxon>
        <taxon>Blepharisma</taxon>
    </lineage>
</organism>
<name>A0AAU9JY85_9CILI</name>
<evidence type="ECO:0000313" key="3">
    <source>
        <dbReference type="Proteomes" id="UP001162131"/>
    </source>
</evidence>
<feature type="compositionally biased region" description="Polar residues" evidence="1">
    <location>
        <begin position="13"/>
        <end position="24"/>
    </location>
</feature>
<proteinExistence type="predicted"/>
<protein>
    <submittedName>
        <fullName evidence="2">Uncharacterized protein</fullName>
    </submittedName>
</protein>
<dbReference type="AlphaFoldDB" id="A0AAU9JY85"/>
<reference evidence="2" key="1">
    <citation type="submission" date="2021-09" db="EMBL/GenBank/DDBJ databases">
        <authorList>
            <consortium name="AG Swart"/>
            <person name="Singh M."/>
            <person name="Singh A."/>
            <person name="Seah K."/>
            <person name="Emmerich C."/>
        </authorList>
    </citation>
    <scope>NUCLEOTIDE SEQUENCE</scope>
    <source>
        <strain evidence="2">ATCC30299</strain>
    </source>
</reference>
<gene>
    <name evidence="2" type="ORF">BSTOLATCC_MIC48316</name>
</gene>
<dbReference type="Proteomes" id="UP001162131">
    <property type="component" value="Unassembled WGS sequence"/>
</dbReference>
<evidence type="ECO:0000256" key="1">
    <source>
        <dbReference type="SAM" id="MobiDB-lite"/>
    </source>
</evidence>
<evidence type="ECO:0000313" key="2">
    <source>
        <dbReference type="EMBL" id="CAG9329497.1"/>
    </source>
</evidence>